<dbReference type="AlphaFoldDB" id="A0A2D2CXB9"/>
<dbReference type="EMBL" id="CP023737">
    <property type="protein sequence ID" value="ATQ67408.1"/>
    <property type="molecule type" value="Genomic_DNA"/>
</dbReference>
<reference evidence="2" key="1">
    <citation type="submission" date="2017-10" db="EMBL/GenBank/DDBJ databases">
        <title>Completed PacBio SMRT sequence of Methylosinus trichosporium OB3b reveals presence of a third large plasmid.</title>
        <authorList>
            <person name="Charles T.C."/>
            <person name="Lynch M.D.J."/>
            <person name="Heil J.R."/>
            <person name="Cheng J."/>
        </authorList>
    </citation>
    <scope>NUCLEOTIDE SEQUENCE [LARGE SCALE GENOMIC DNA]</scope>
    <source>
        <strain evidence="2">OB3b</strain>
    </source>
</reference>
<evidence type="ECO:0000313" key="2">
    <source>
        <dbReference type="Proteomes" id="UP000230709"/>
    </source>
</evidence>
<keyword evidence="2" id="KW-1185">Reference proteome</keyword>
<accession>A0A2D2CXB9</accession>
<proteinExistence type="predicted"/>
<protein>
    <recommendedName>
        <fullName evidence="3">DNA-binding protein</fullName>
    </recommendedName>
</protein>
<dbReference type="Proteomes" id="UP000230709">
    <property type="component" value="Chromosome"/>
</dbReference>
<dbReference type="KEGG" id="mtw:CQW49_05495"/>
<evidence type="ECO:0008006" key="3">
    <source>
        <dbReference type="Google" id="ProtNLM"/>
    </source>
</evidence>
<name>A0A2D2CXB9_METT3</name>
<organism evidence="1 2">
    <name type="scientific">Methylosinus trichosporium (strain ATCC 35070 / NCIMB 11131 / UNIQEM 75 / OB3b)</name>
    <dbReference type="NCBI Taxonomy" id="595536"/>
    <lineage>
        <taxon>Bacteria</taxon>
        <taxon>Pseudomonadati</taxon>
        <taxon>Pseudomonadota</taxon>
        <taxon>Alphaproteobacteria</taxon>
        <taxon>Hyphomicrobiales</taxon>
        <taxon>Methylocystaceae</taxon>
        <taxon>Methylosinus</taxon>
    </lineage>
</organism>
<gene>
    <name evidence="1" type="ORF">CQW49_05495</name>
</gene>
<dbReference type="STRING" id="595536.GCA_000178815_04059"/>
<evidence type="ECO:0000313" key="1">
    <source>
        <dbReference type="EMBL" id="ATQ67408.1"/>
    </source>
</evidence>
<sequence>MRKPRLNTLEASEYLMLQHGVKCAPATMAKLRSIGGGARYNKCGVSPVYPREALDEWALARLGRLKSNTSDIGDMQ</sequence>